<feature type="region of interest" description="Disordered" evidence="1">
    <location>
        <begin position="1"/>
        <end position="23"/>
    </location>
</feature>
<keyword evidence="2" id="KW-0812">Transmembrane</keyword>
<organism evidence="3 4">
    <name type="scientific">Geodermatophilus africanus</name>
    <dbReference type="NCBI Taxonomy" id="1137993"/>
    <lineage>
        <taxon>Bacteria</taxon>
        <taxon>Bacillati</taxon>
        <taxon>Actinomycetota</taxon>
        <taxon>Actinomycetes</taxon>
        <taxon>Geodermatophilales</taxon>
        <taxon>Geodermatophilaceae</taxon>
        <taxon>Geodermatophilus</taxon>
    </lineage>
</organism>
<dbReference type="EMBL" id="FNOT01000002">
    <property type="protein sequence ID" value="SDX67966.1"/>
    <property type="molecule type" value="Genomic_DNA"/>
</dbReference>
<gene>
    <name evidence="3" type="ORF">SAMN05660209_01063</name>
</gene>
<evidence type="ECO:0000256" key="1">
    <source>
        <dbReference type="SAM" id="MobiDB-lite"/>
    </source>
</evidence>
<evidence type="ECO:0000313" key="3">
    <source>
        <dbReference type="EMBL" id="SDX67966.1"/>
    </source>
</evidence>
<feature type="transmembrane region" description="Helical" evidence="2">
    <location>
        <begin position="193"/>
        <end position="211"/>
    </location>
</feature>
<dbReference type="Proteomes" id="UP000198921">
    <property type="component" value="Unassembled WGS sequence"/>
</dbReference>
<feature type="transmembrane region" description="Helical" evidence="2">
    <location>
        <begin position="163"/>
        <end position="181"/>
    </location>
</feature>
<accession>A0A1H3DNH6</accession>
<keyword evidence="2" id="KW-1133">Transmembrane helix</keyword>
<evidence type="ECO:0000256" key="2">
    <source>
        <dbReference type="SAM" id="Phobius"/>
    </source>
</evidence>
<name>A0A1H3DNH6_9ACTN</name>
<proteinExistence type="predicted"/>
<keyword evidence="2" id="KW-0472">Membrane</keyword>
<evidence type="ECO:0000313" key="4">
    <source>
        <dbReference type="Proteomes" id="UP000198921"/>
    </source>
</evidence>
<feature type="transmembrane region" description="Helical" evidence="2">
    <location>
        <begin position="74"/>
        <end position="97"/>
    </location>
</feature>
<feature type="transmembrane region" description="Helical" evidence="2">
    <location>
        <begin position="117"/>
        <end position="143"/>
    </location>
</feature>
<evidence type="ECO:0008006" key="5">
    <source>
        <dbReference type="Google" id="ProtNLM"/>
    </source>
</evidence>
<dbReference type="STRING" id="1137993.SAMN05660209_01063"/>
<reference evidence="4" key="1">
    <citation type="submission" date="2016-10" db="EMBL/GenBank/DDBJ databases">
        <authorList>
            <person name="Varghese N."/>
            <person name="Submissions S."/>
        </authorList>
    </citation>
    <scope>NUCLEOTIDE SEQUENCE [LARGE SCALE GENOMIC DNA]</scope>
    <source>
        <strain evidence="4">DSM 45422</strain>
    </source>
</reference>
<sequence>MRVPTGQRPVSAPADGSEGTVEQRPALEDHARKAGWYGVVFAVLLVVGVVLVATTPGLEASDADYNAFYRGGGAATLSVVGLYIVPFAGIACLWHMVGTRTLLQVRRPGSWTQTRHWLHLAACVTFVCMLFVSTACVGAIALLTKFSDAALPGPDVARALNSVGYTLLFVYGVRAAGLYMLTTTGLASAAGVLPRPLVILSYVVAALLLVSTTFHPAVLLAFPAWVLMVSIVLLVRRPTGGNP</sequence>
<keyword evidence="4" id="KW-1185">Reference proteome</keyword>
<dbReference type="AlphaFoldDB" id="A0A1H3DNH6"/>
<feature type="transmembrane region" description="Helical" evidence="2">
    <location>
        <begin position="217"/>
        <end position="235"/>
    </location>
</feature>
<protein>
    <recommendedName>
        <fullName evidence="5">DUF4386 family protein</fullName>
    </recommendedName>
</protein>
<feature type="transmembrane region" description="Helical" evidence="2">
    <location>
        <begin position="34"/>
        <end position="54"/>
    </location>
</feature>